<dbReference type="Proteomes" id="UP001519310">
    <property type="component" value="Unassembled WGS sequence"/>
</dbReference>
<accession>A0ABS4LC50</accession>
<comment type="caution">
    <text evidence="2">The sequence shown here is derived from an EMBL/GenBank/DDBJ whole genome shotgun (WGS) entry which is preliminary data.</text>
</comment>
<evidence type="ECO:0000256" key="1">
    <source>
        <dbReference type="SAM" id="MobiDB-lite"/>
    </source>
</evidence>
<evidence type="ECO:0000313" key="3">
    <source>
        <dbReference type="Proteomes" id="UP001519310"/>
    </source>
</evidence>
<reference evidence="2 3" key="1">
    <citation type="submission" date="2021-03" db="EMBL/GenBank/DDBJ databases">
        <title>Genomic Encyclopedia of Type Strains, Phase IV (KMG-IV): sequencing the most valuable type-strain genomes for metagenomic binning, comparative biology and taxonomic classification.</title>
        <authorList>
            <person name="Goeker M."/>
        </authorList>
    </citation>
    <scope>NUCLEOTIDE SEQUENCE [LARGE SCALE GENOMIC DNA]</scope>
    <source>
        <strain evidence="2 3">DSM 40526</strain>
    </source>
</reference>
<gene>
    <name evidence="2" type="ORF">J2Z77_005546</name>
</gene>
<feature type="compositionally biased region" description="Low complexity" evidence="1">
    <location>
        <begin position="36"/>
        <end position="49"/>
    </location>
</feature>
<feature type="region of interest" description="Disordered" evidence="1">
    <location>
        <begin position="34"/>
        <end position="111"/>
    </location>
</feature>
<protein>
    <submittedName>
        <fullName evidence="2">Uncharacterized protein</fullName>
    </submittedName>
</protein>
<feature type="compositionally biased region" description="Basic and acidic residues" evidence="1">
    <location>
        <begin position="60"/>
        <end position="81"/>
    </location>
</feature>
<evidence type="ECO:0000313" key="2">
    <source>
        <dbReference type="EMBL" id="MBP2039698.1"/>
    </source>
</evidence>
<dbReference type="EMBL" id="JAGGLQ010000013">
    <property type="protein sequence ID" value="MBP2039698.1"/>
    <property type="molecule type" value="Genomic_DNA"/>
</dbReference>
<keyword evidence="3" id="KW-1185">Reference proteome</keyword>
<organism evidence="2 3">
    <name type="scientific">Streptomyces avidinii</name>
    <dbReference type="NCBI Taxonomy" id="1895"/>
    <lineage>
        <taxon>Bacteria</taxon>
        <taxon>Bacillati</taxon>
        <taxon>Actinomycetota</taxon>
        <taxon>Actinomycetes</taxon>
        <taxon>Kitasatosporales</taxon>
        <taxon>Streptomycetaceae</taxon>
        <taxon>Streptomyces</taxon>
    </lineage>
</organism>
<proteinExistence type="predicted"/>
<dbReference type="RefSeq" id="WP_189972067.1">
    <property type="nucleotide sequence ID" value="NZ_BMVL01000009.1"/>
</dbReference>
<name>A0ABS4LC50_STRAV</name>
<sequence>MRHRGLSHAAADGAGEAPAALGRSAMLLEAHLPDRGQAPVPGAADPAGALRGATEAGAEAVRERRVPQWDEVRAVPADRRAPGQGPARDCRAAPGLAGRGVRSPSPLSTNL</sequence>